<name>A0A371GLG5_MUCPR</name>
<feature type="non-terminal residue" evidence="1">
    <location>
        <position position="1"/>
    </location>
</feature>
<dbReference type="PANTHER" id="PTHR11439:SF485">
    <property type="entry name" value="REVERSE TRANSCRIPTASE TY1_COPIA-TYPE DOMAIN-CONTAINING PROTEIN"/>
    <property type="match status" value="1"/>
</dbReference>
<dbReference type="EMBL" id="QJKJ01005133">
    <property type="protein sequence ID" value="RDX91397.1"/>
    <property type="molecule type" value="Genomic_DNA"/>
</dbReference>
<evidence type="ECO:0000313" key="1">
    <source>
        <dbReference type="EMBL" id="RDX91397.1"/>
    </source>
</evidence>
<sequence length="119" mass="13777">MSNCMPIDSPMDPNMKLVVKHGEPYSDPERYRRLVEKHIYLTITGPDISFAVRVVSHFMQVPCVDHWAVILCILRYIKKTLGQGLLYEDKGDTHISLFLHIYWGNVISWKSKKQNSSEA</sequence>
<dbReference type="Proteomes" id="UP000257109">
    <property type="component" value="Unassembled WGS sequence"/>
</dbReference>
<keyword evidence="2" id="KW-1185">Reference proteome</keyword>
<gene>
    <name evidence="1" type="ORF">CR513_26641</name>
</gene>
<proteinExistence type="predicted"/>
<accession>A0A371GLG5</accession>
<comment type="caution">
    <text evidence="1">The sequence shown here is derived from an EMBL/GenBank/DDBJ whole genome shotgun (WGS) entry which is preliminary data.</text>
</comment>
<dbReference type="AlphaFoldDB" id="A0A371GLG5"/>
<dbReference type="OrthoDB" id="414945at2759"/>
<protein>
    <submittedName>
        <fullName evidence="1">Mitochondrial protein</fullName>
    </submittedName>
</protein>
<organism evidence="1 2">
    <name type="scientific">Mucuna pruriens</name>
    <name type="common">Velvet bean</name>
    <name type="synonym">Dolichos pruriens</name>
    <dbReference type="NCBI Taxonomy" id="157652"/>
    <lineage>
        <taxon>Eukaryota</taxon>
        <taxon>Viridiplantae</taxon>
        <taxon>Streptophyta</taxon>
        <taxon>Embryophyta</taxon>
        <taxon>Tracheophyta</taxon>
        <taxon>Spermatophyta</taxon>
        <taxon>Magnoliopsida</taxon>
        <taxon>eudicotyledons</taxon>
        <taxon>Gunneridae</taxon>
        <taxon>Pentapetalae</taxon>
        <taxon>rosids</taxon>
        <taxon>fabids</taxon>
        <taxon>Fabales</taxon>
        <taxon>Fabaceae</taxon>
        <taxon>Papilionoideae</taxon>
        <taxon>50 kb inversion clade</taxon>
        <taxon>NPAAA clade</taxon>
        <taxon>indigoferoid/millettioid clade</taxon>
        <taxon>Phaseoleae</taxon>
        <taxon>Mucuna</taxon>
    </lineage>
</organism>
<evidence type="ECO:0000313" key="2">
    <source>
        <dbReference type="Proteomes" id="UP000257109"/>
    </source>
</evidence>
<dbReference type="PANTHER" id="PTHR11439">
    <property type="entry name" value="GAG-POL-RELATED RETROTRANSPOSON"/>
    <property type="match status" value="1"/>
</dbReference>
<reference evidence="1" key="1">
    <citation type="submission" date="2018-05" db="EMBL/GenBank/DDBJ databases">
        <title>Draft genome of Mucuna pruriens seed.</title>
        <authorList>
            <person name="Nnadi N.E."/>
            <person name="Vos R."/>
            <person name="Hasami M.H."/>
            <person name="Devisetty U.K."/>
            <person name="Aguiy J.C."/>
        </authorList>
    </citation>
    <scope>NUCLEOTIDE SEQUENCE [LARGE SCALE GENOMIC DNA]</scope>
    <source>
        <strain evidence="1">JCA_2017</strain>
    </source>
</reference>